<evidence type="ECO:0000256" key="2">
    <source>
        <dbReference type="ARBA" id="ARBA00022490"/>
    </source>
</evidence>
<protein>
    <recommendedName>
        <fullName evidence="3">CSD domain-containing protein</fullName>
    </recommendedName>
</protein>
<dbReference type="OrthoDB" id="422005at2759"/>
<name>A0A1Y1VJ86_9FUNG</name>
<dbReference type="InterPro" id="IPR051373">
    <property type="entry name" value="Lin-28_RNA-binding"/>
</dbReference>
<dbReference type="CDD" id="cd04458">
    <property type="entry name" value="CSP_CDS"/>
    <property type="match status" value="1"/>
</dbReference>
<accession>A0A1Y1VJ86</accession>
<dbReference type="SUPFAM" id="SSF50249">
    <property type="entry name" value="Nucleic acid-binding proteins"/>
    <property type="match status" value="1"/>
</dbReference>
<dbReference type="GO" id="GO:0031054">
    <property type="term" value="P:pre-miRNA processing"/>
    <property type="evidence" value="ECO:0007669"/>
    <property type="project" value="TreeGrafter"/>
</dbReference>
<dbReference type="GO" id="GO:0005737">
    <property type="term" value="C:cytoplasm"/>
    <property type="evidence" value="ECO:0007669"/>
    <property type="project" value="UniProtKB-SubCell"/>
</dbReference>
<reference evidence="4 5" key="1">
    <citation type="submission" date="2016-08" db="EMBL/GenBank/DDBJ databases">
        <title>Genomes of anaerobic fungi encode conserved fungal cellulosomes for biomass hydrolysis.</title>
        <authorList>
            <consortium name="DOE Joint Genome Institute"/>
            <person name="Haitjema C.H."/>
            <person name="Gilmore S.P."/>
            <person name="Henske J.K."/>
            <person name="Solomon K.V."/>
            <person name="De Groot R."/>
            <person name="Kuo A."/>
            <person name="Mondo S.J."/>
            <person name="Salamov A.A."/>
            <person name="Labutti K."/>
            <person name="Zhao Z."/>
            <person name="Chiniquy J."/>
            <person name="Barry K."/>
            <person name="Brewer H.M."/>
            <person name="Purvine S.O."/>
            <person name="Wright A.T."/>
            <person name="Boxma B."/>
            <person name="Van Alen T."/>
            <person name="Hackstein J.H."/>
            <person name="Baker S.E."/>
            <person name="Grigoriev I.V."/>
            <person name="O'Malley M.A."/>
        </authorList>
    </citation>
    <scope>NUCLEOTIDE SEQUENCE [LARGE SCALE GENOMIC DNA]</scope>
    <source>
        <strain evidence="5">finn</strain>
    </source>
</reference>
<dbReference type="EMBL" id="MCFH01000005">
    <property type="protein sequence ID" value="ORX57781.1"/>
    <property type="molecule type" value="Genomic_DNA"/>
</dbReference>
<dbReference type="Proteomes" id="UP000193719">
    <property type="component" value="Unassembled WGS sequence"/>
</dbReference>
<evidence type="ECO:0000313" key="5">
    <source>
        <dbReference type="Proteomes" id="UP000193719"/>
    </source>
</evidence>
<keyword evidence="2" id="KW-0963">Cytoplasm</keyword>
<dbReference type="InterPro" id="IPR002059">
    <property type="entry name" value="CSP_DNA-bd"/>
</dbReference>
<gene>
    <name evidence="4" type="ORF">BCR36DRAFT_136596</name>
</gene>
<evidence type="ECO:0000256" key="1">
    <source>
        <dbReference type="ARBA" id="ARBA00004496"/>
    </source>
</evidence>
<dbReference type="PROSITE" id="PS51857">
    <property type="entry name" value="CSD_2"/>
    <property type="match status" value="1"/>
</dbReference>
<dbReference type="Pfam" id="PF00313">
    <property type="entry name" value="CSD"/>
    <property type="match status" value="1"/>
</dbReference>
<dbReference type="AlphaFoldDB" id="A0A1Y1VJ86"/>
<dbReference type="STRING" id="1754191.A0A1Y1VJ86"/>
<evidence type="ECO:0000259" key="3">
    <source>
        <dbReference type="PROSITE" id="PS51857"/>
    </source>
</evidence>
<dbReference type="GO" id="GO:0005634">
    <property type="term" value="C:nucleus"/>
    <property type="evidence" value="ECO:0007669"/>
    <property type="project" value="TreeGrafter"/>
</dbReference>
<dbReference type="PANTHER" id="PTHR46109:SF1">
    <property type="entry name" value="PROTEIN LIN-28 HOMOLOG"/>
    <property type="match status" value="1"/>
</dbReference>
<dbReference type="GO" id="GO:0003729">
    <property type="term" value="F:mRNA binding"/>
    <property type="evidence" value="ECO:0007669"/>
    <property type="project" value="TreeGrafter"/>
</dbReference>
<reference evidence="4 5" key="2">
    <citation type="submission" date="2016-08" db="EMBL/GenBank/DDBJ databases">
        <title>Pervasive Adenine N6-methylation of Active Genes in Fungi.</title>
        <authorList>
            <consortium name="DOE Joint Genome Institute"/>
            <person name="Mondo S.J."/>
            <person name="Dannebaum R.O."/>
            <person name="Kuo R.C."/>
            <person name="Labutti K."/>
            <person name="Haridas S."/>
            <person name="Kuo A."/>
            <person name="Salamov A."/>
            <person name="Ahrendt S.R."/>
            <person name="Lipzen A."/>
            <person name="Sullivan W."/>
            <person name="Andreopoulos W.B."/>
            <person name="Clum A."/>
            <person name="Lindquist E."/>
            <person name="Daum C."/>
            <person name="Ramamoorthy G.K."/>
            <person name="Gryganskyi A."/>
            <person name="Culley D."/>
            <person name="Magnuson J.K."/>
            <person name="James T.Y."/>
            <person name="O'Malley M.A."/>
            <person name="Stajich J.E."/>
            <person name="Spatafora J.W."/>
            <person name="Visel A."/>
            <person name="Grigoriev I.V."/>
        </authorList>
    </citation>
    <scope>NUCLEOTIDE SEQUENCE [LARGE SCALE GENOMIC DNA]</scope>
    <source>
        <strain evidence="5">finn</strain>
    </source>
</reference>
<dbReference type="Gene3D" id="2.40.50.140">
    <property type="entry name" value="Nucleic acid-binding proteins"/>
    <property type="match status" value="1"/>
</dbReference>
<dbReference type="PRINTS" id="PR00050">
    <property type="entry name" value="COLDSHOCK"/>
</dbReference>
<dbReference type="InterPro" id="IPR012340">
    <property type="entry name" value="NA-bd_OB-fold"/>
</dbReference>
<proteinExistence type="predicted"/>
<dbReference type="SMART" id="SM00357">
    <property type="entry name" value="CSP"/>
    <property type="match status" value="1"/>
</dbReference>
<dbReference type="InterPro" id="IPR011129">
    <property type="entry name" value="CSD"/>
</dbReference>
<sequence>MEQVQGQQQQQQQQVTPIAGNRRTGKCKFFDCQKGFGFIIPDEPIDGNTVEIFVHHTSLCNNGGFRSLLEGESVEFDLIQGSKGLQASNVTGPGGAPVKGNPRGGQRPNNFMQMQMQMQNQNQMFQNNRRNNFYNQRPNFNNGYGQGFNNNFQQNPWGYGFNNNFQNQYQKMNQAQNYNQNNAYGMQQQGYQMPGYNMGNVDQ</sequence>
<organism evidence="4 5">
    <name type="scientific">Piromyces finnis</name>
    <dbReference type="NCBI Taxonomy" id="1754191"/>
    <lineage>
        <taxon>Eukaryota</taxon>
        <taxon>Fungi</taxon>
        <taxon>Fungi incertae sedis</taxon>
        <taxon>Chytridiomycota</taxon>
        <taxon>Chytridiomycota incertae sedis</taxon>
        <taxon>Neocallimastigomycetes</taxon>
        <taxon>Neocallimastigales</taxon>
        <taxon>Neocallimastigaceae</taxon>
        <taxon>Piromyces</taxon>
    </lineage>
</organism>
<comment type="caution">
    <text evidence="4">The sequence shown here is derived from an EMBL/GenBank/DDBJ whole genome shotgun (WGS) entry which is preliminary data.</text>
</comment>
<evidence type="ECO:0000313" key="4">
    <source>
        <dbReference type="EMBL" id="ORX57781.1"/>
    </source>
</evidence>
<feature type="domain" description="CSD" evidence="3">
    <location>
        <begin position="22"/>
        <end position="92"/>
    </location>
</feature>
<keyword evidence="5" id="KW-1185">Reference proteome</keyword>
<comment type="subcellular location">
    <subcellularLocation>
        <location evidence="1">Cytoplasm</location>
    </subcellularLocation>
</comment>
<dbReference type="PANTHER" id="PTHR46109">
    <property type="entry name" value="PROTEIN LIN-28"/>
    <property type="match status" value="1"/>
</dbReference>